<protein>
    <submittedName>
        <fullName evidence="2">Uncharacterized protein</fullName>
    </submittedName>
</protein>
<proteinExistence type="predicted"/>
<evidence type="ECO:0000256" key="1">
    <source>
        <dbReference type="SAM" id="Phobius"/>
    </source>
</evidence>
<dbReference type="Proteomes" id="UP000177676">
    <property type="component" value="Unassembled WGS sequence"/>
</dbReference>
<evidence type="ECO:0000313" key="3">
    <source>
        <dbReference type="Proteomes" id="UP000177676"/>
    </source>
</evidence>
<sequence length="191" mass="22240">MDLRSLEKSVKINLMGKWKGVIVLLIIAALVTWGLLNLSKIMNAVQGKYTAWKTQRQIAALERPYKTDKIGGQTPEETFDMFIEALKKEDIELASKYFVLQKQDEWEKTLGEYKKNNLLANFVLELENTEKTWEKSKKNNENAIEFNSYIEVEKDSVIKFQNQEFPVESGSYLNVTRFEKYPMGVWKISVL</sequence>
<accession>A0A1F8H1J4</accession>
<keyword evidence="1" id="KW-0812">Transmembrane</keyword>
<dbReference type="AlphaFoldDB" id="A0A1F8H1J4"/>
<keyword evidence="1" id="KW-1133">Transmembrane helix</keyword>
<comment type="caution">
    <text evidence="2">The sequence shown here is derived from an EMBL/GenBank/DDBJ whole genome shotgun (WGS) entry which is preliminary data.</text>
</comment>
<gene>
    <name evidence="2" type="ORF">A3I92_00485</name>
</gene>
<evidence type="ECO:0000313" key="2">
    <source>
        <dbReference type="EMBL" id="OGN31507.1"/>
    </source>
</evidence>
<name>A0A1F8H1J4_9BACT</name>
<dbReference type="EMBL" id="MGKS01000034">
    <property type="protein sequence ID" value="OGN31507.1"/>
    <property type="molecule type" value="Genomic_DNA"/>
</dbReference>
<keyword evidence="1" id="KW-0472">Membrane</keyword>
<feature type="transmembrane region" description="Helical" evidence="1">
    <location>
        <begin position="20"/>
        <end position="38"/>
    </location>
</feature>
<reference evidence="2 3" key="1">
    <citation type="journal article" date="2016" name="Nat. Commun.">
        <title>Thousands of microbial genomes shed light on interconnected biogeochemical processes in an aquifer system.</title>
        <authorList>
            <person name="Anantharaman K."/>
            <person name="Brown C.T."/>
            <person name="Hug L.A."/>
            <person name="Sharon I."/>
            <person name="Castelle C.J."/>
            <person name="Probst A.J."/>
            <person name="Thomas B.C."/>
            <person name="Singh A."/>
            <person name="Wilkins M.J."/>
            <person name="Karaoz U."/>
            <person name="Brodie E.L."/>
            <person name="Williams K.H."/>
            <person name="Hubbard S.S."/>
            <person name="Banfield J.F."/>
        </authorList>
    </citation>
    <scope>NUCLEOTIDE SEQUENCE [LARGE SCALE GENOMIC DNA]</scope>
</reference>
<organism evidence="2 3">
    <name type="scientific">Candidatus Yanofskybacteria bacterium RIFCSPLOWO2_02_FULL_43_10b</name>
    <dbReference type="NCBI Taxonomy" id="1802704"/>
    <lineage>
        <taxon>Bacteria</taxon>
        <taxon>Candidatus Yanofskyibacteriota</taxon>
    </lineage>
</organism>